<feature type="transmembrane region" description="Helical" evidence="2">
    <location>
        <begin position="114"/>
        <end position="133"/>
    </location>
</feature>
<feature type="transmembrane region" description="Helical" evidence="2">
    <location>
        <begin position="76"/>
        <end position="94"/>
    </location>
</feature>
<comment type="caution">
    <text evidence="3">The sequence shown here is derived from an EMBL/GenBank/DDBJ whole genome shotgun (WGS) entry which is preliminary data.</text>
</comment>
<keyword evidence="4" id="KW-1185">Reference proteome</keyword>
<evidence type="ECO:0000256" key="2">
    <source>
        <dbReference type="SAM" id="Phobius"/>
    </source>
</evidence>
<dbReference type="Proteomes" id="UP001596915">
    <property type="component" value="Unassembled WGS sequence"/>
</dbReference>
<proteinExistence type="predicted"/>
<protein>
    <recommendedName>
        <fullName evidence="5">Integral membrane protein</fullName>
    </recommendedName>
</protein>
<gene>
    <name evidence="3" type="ORF">ACFQ2K_26040</name>
</gene>
<feature type="compositionally biased region" description="Basic residues" evidence="1">
    <location>
        <begin position="138"/>
        <end position="148"/>
    </location>
</feature>
<accession>A0ABW2WW72</accession>
<feature type="region of interest" description="Disordered" evidence="1">
    <location>
        <begin position="137"/>
        <end position="221"/>
    </location>
</feature>
<sequence length="221" mass="22368">MIRNVLGSVLALAGAAAAVLSPFRDWYDGRLGRHYRVDELFTGITAGRPGPLGSILVAFLFAAVLAVVGVVLRSRLLVAAAGVVVLGFTVLWMVRQGESVGSLTVAGDGSGLGWGVAGAVAGGVLLLSGAAVMSGRRGAGRRSVRKGHDRPYAAPGSENPDTWPPTQEPGPSVQTSTLPEPEPELYTGPDPAERHRPGPGPGPGSGSGSGSAPDADGRPHG</sequence>
<evidence type="ECO:0008006" key="5">
    <source>
        <dbReference type="Google" id="ProtNLM"/>
    </source>
</evidence>
<keyword evidence="2" id="KW-1133">Transmembrane helix</keyword>
<evidence type="ECO:0000313" key="3">
    <source>
        <dbReference type="EMBL" id="MFD0625687.1"/>
    </source>
</evidence>
<name>A0ABW2WW72_9ACTN</name>
<organism evidence="3 4">
    <name type="scientific">Streptomyces sanglieri</name>
    <dbReference type="NCBI Taxonomy" id="193460"/>
    <lineage>
        <taxon>Bacteria</taxon>
        <taxon>Bacillati</taxon>
        <taxon>Actinomycetota</taxon>
        <taxon>Actinomycetes</taxon>
        <taxon>Kitasatosporales</taxon>
        <taxon>Streptomycetaceae</taxon>
        <taxon>Streptomyces</taxon>
    </lineage>
</organism>
<keyword evidence="2" id="KW-0472">Membrane</keyword>
<reference evidence="4" key="1">
    <citation type="journal article" date="2019" name="Int. J. Syst. Evol. Microbiol.">
        <title>The Global Catalogue of Microorganisms (GCM) 10K type strain sequencing project: providing services to taxonomists for standard genome sequencing and annotation.</title>
        <authorList>
            <consortium name="The Broad Institute Genomics Platform"/>
            <consortium name="The Broad Institute Genome Sequencing Center for Infectious Disease"/>
            <person name="Wu L."/>
            <person name="Ma J."/>
        </authorList>
    </citation>
    <scope>NUCLEOTIDE SEQUENCE [LARGE SCALE GENOMIC DNA]</scope>
    <source>
        <strain evidence="4">JCM 12607</strain>
    </source>
</reference>
<evidence type="ECO:0000256" key="1">
    <source>
        <dbReference type="SAM" id="MobiDB-lite"/>
    </source>
</evidence>
<keyword evidence="2" id="KW-0812">Transmembrane</keyword>
<evidence type="ECO:0000313" key="4">
    <source>
        <dbReference type="Proteomes" id="UP001596915"/>
    </source>
</evidence>
<feature type="transmembrane region" description="Helical" evidence="2">
    <location>
        <begin position="52"/>
        <end position="71"/>
    </location>
</feature>
<dbReference type="EMBL" id="JBHTGL010000008">
    <property type="protein sequence ID" value="MFD0625687.1"/>
    <property type="molecule type" value="Genomic_DNA"/>
</dbReference>